<dbReference type="KEGG" id="crq:GCK72_007006"/>
<organism evidence="1 2">
    <name type="scientific">Caenorhabditis remanei</name>
    <name type="common">Caenorhabditis vulgaris</name>
    <dbReference type="NCBI Taxonomy" id="31234"/>
    <lineage>
        <taxon>Eukaryota</taxon>
        <taxon>Metazoa</taxon>
        <taxon>Ecdysozoa</taxon>
        <taxon>Nematoda</taxon>
        <taxon>Chromadorea</taxon>
        <taxon>Rhabditida</taxon>
        <taxon>Rhabditina</taxon>
        <taxon>Rhabditomorpha</taxon>
        <taxon>Rhabditoidea</taxon>
        <taxon>Rhabditidae</taxon>
        <taxon>Peloderinae</taxon>
        <taxon>Caenorhabditis</taxon>
    </lineage>
</organism>
<dbReference type="Proteomes" id="UP000483820">
    <property type="component" value="Chromosome II"/>
</dbReference>
<dbReference type="AlphaFoldDB" id="A0A6A5HGV2"/>
<evidence type="ECO:0000313" key="2">
    <source>
        <dbReference type="Proteomes" id="UP000483820"/>
    </source>
</evidence>
<gene>
    <name evidence="1" type="ORF">GCK72_007006</name>
</gene>
<name>A0A6A5HGV2_CAERE</name>
<proteinExistence type="predicted"/>
<dbReference type="CTD" id="78774282"/>
<dbReference type="GeneID" id="78774282"/>
<dbReference type="EMBL" id="WUAV01000002">
    <property type="protein sequence ID" value="KAF1767048.1"/>
    <property type="molecule type" value="Genomic_DNA"/>
</dbReference>
<comment type="caution">
    <text evidence="1">The sequence shown here is derived from an EMBL/GenBank/DDBJ whole genome shotgun (WGS) entry which is preliminary data.</text>
</comment>
<protein>
    <submittedName>
        <fullName evidence="1">Uncharacterized protein</fullName>
    </submittedName>
</protein>
<accession>A0A6A5HGV2</accession>
<dbReference type="RefSeq" id="XP_053590128.1">
    <property type="nucleotide sequence ID" value="XM_053725934.1"/>
</dbReference>
<reference evidence="1 2" key="1">
    <citation type="submission" date="2019-12" db="EMBL/GenBank/DDBJ databases">
        <title>Chromosome-level assembly of the Caenorhabditis remanei genome.</title>
        <authorList>
            <person name="Teterina A.A."/>
            <person name="Willis J.H."/>
            <person name="Phillips P.C."/>
        </authorList>
    </citation>
    <scope>NUCLEOTIDE SEQUENCE [LARGE SCALE GENOMIC DNA]</scope>
    <source>
        <strain evidence="1 2">PX506</strain>
        <tissue evidence="1">Whole organism</tissue>
    </source>
</reference>
<sequence length="99" mass="11453">MNFQNNAAVGSIDESNPGFVREHQNMNAYVYQYSSLRESMMNSTFAQMNLAREVYAQENQYQALWNAFMVLAGDHDNLNNRLQQALKENGELKEANWNL</sequence>
<evidence type="ECO:0000313" key="1">
    <source>
        <dbReference type="EMBL" id="KAF1767048.1"/>
    </source>
</evidence>